<keyword evidence="1" id="KW-0732">Signal</keyword>
<dbReference type="Pfam" id="PF01436">
    <property type="entry name" value="NHL"/>
    <property type="match status" value="2"/>
</dbReference>
<evidence type="ECO:0000256" key="3">
    <source>
        <dbReference type="ARBA" id="ARBA00023180"/>
    </source>
</evidence>
<dbReference type="SUPFAM" id="SSF63829">
    <property type="entry name" value="Calcium-dependent phosphotriesterase"/>
    <property type="match status" value="1"/>
</dbReference>
<protein>
    <recommendedName>
        <fullName evidence="7">6-bladed beta-propeller</fullName>
    </recommendedName>
</protein>
<keyword evidence="3" id="KW-0325">Glycoprotein</keyword>
<evidence type="ECO:0000256" key="4">
    <source>
        <dbReference type="PROSITE-ProRule" id="PRU00504"/>
    </source>
</evidence>
<dbReference type="PROSITE" id="PS51125">
    <property type="entry name" value="NHL"/>
    <property type="match status" value="2"/>
</dbReference>
<feature type="repeat" description="NHL" evidence="4">
    <location>
        <begin position="165"/>
        <end position="208"/>
    </location>
</feature>
<dbReference type="Gene3D" id="2.120.10.30">
    <property type="entry name" value="TolB, C-terminal domain"/>
    <property type="match status" value="2"/>
</dbReference>
<keyword evidence="2" id="KW-0677">Repeat</keyword>
<evidence type="ECO:0000313" key="6">
    <source>
        <dbReference type="Proteomes" id="UP000676565"/>
    </source>
</evidence>
<dbReference type="EMBL" id="JAGKQQ010000001">
    <property type="protein sequence ID" value="MBP3956409.1"/>
    <property type="molecule type" value="Genomic_DNA"/>
</dbReference>
<dbReference type="CDD" id="cd14958">
    <property type="entry name" value="NHL_PAL_like"/>
    <property type="match status" value="1"/>
</dbReference>
<proteinExistence type="predicted"/>
<accession>A0ABS5BRP7</accession>
<evidence type="ECO:0000313" key="5">
    <source>
        <dbReference type="EMBL" id="MBP3956409.1"/>
    </source>
</evidence>
<dbReference type="InterPro" id="IPR011042">
    <property type="entry name" value="6-blade_b-propeller_TolB-like"/>
</dbReference>
<dbReference type="InterPro" id="IPR001258">
    <property type="entry name" value="NHL_repeat"/>
</dbReference>
<organism evidence="5 6">
    <name type="scientific">Gemmata palustris</name>
    <dbReference type="NCBI Taxonomy" id="2822762"/>
    <lineage>
        <taxon>Bacteria</taxon>
        <taxon>Pseudomonadati</taxon>
        <taxon>Planctomycetota</taxon>
        <taxon>Planctomycetia</taxon>
        <taxon>Gemmatales</taxon>
        <taxon>Gemmataceae</taxon>
        <taxon>Gemmata</taxon>
    </lineage>
</organism>
<evidence type="ECO:0000256" key="2">
    <source>
        <dbReference type="ARBA" id="ARBA00022737"/>
    </source>
</evidence>
<evidence type="ECO:0000256" key="1">
    <source>
        <dbReference type="ARBA" id="ARBA00022729"/>
    </source>
</evidence>
<reference evidence="5 6" key="1">
    <citation type="submission" date="2021-04" db="EMBL/GenBank/DDBJ databases">
        <authorList>
            <person name="Ivanova A."/>
        </authorList>
    </citation>
    <scope>NUCLEOTIDE SEQUENCE [LARGE SCALE GENOMIC DNA]</scope>
    <source>
        <strain evidence="5 6">G18</strain>
    </source>
</reference>
<sequence>MSTDCREFGYAPDDQWAKLPPGFDWKEVAAVATDSRDRVFVFSRGEHPLMVFAPDGTFLEEWDATMFVRPHGITIGPDDAVYCTDDMGHTVRKFAPDGTLLFTLGTHAQPSDTGATSIDFRTIKFAGPPFHYPTNLALAPTGEFYVTDGYGNARVHKFGPDGTLLFSWGEPGSGPGQFHVPHGIAVDRDGVVHVADRENSRIQSFASTGAFISQWTDLARPSQIFIDRAGRYFVAELGYRAGMWLGTTAPTPDATGGRASVFDANRNLIARWGGGDNPTAPGDFFAPHDICVDSRGAVYVTEVAWSAGGNRGLVSPDCHALQRFGEPCPQGQRVV</sequence>
<dbReference type="PANTHER" id="PTHR10680:SF38">
    <property type="entry name" value="BLL1368 PROTEIN"/>
    <property type="match status" value="1"/>
</dbReference>
<evidence type="ECO:0008006" key="7">
    <source>
        <dbReference type="Google" id="ProtNLM"/>
    </source>
</evidence>
<feature type="repeat" description="NHL" evidence="4">
    <location>
        <begin position="120"/>
        <end position="161"/>
    </location>
</feature>
<name>A0ABS5BRP7_9BACT</name>
<dbReference type="PANTHER" id="PTHR10680">
    <property type="entry name" value="PEPTIDYL-GLYCINE ALPHA-AMIDATING MONOOXYGENASE"/>
    <property type="match status" value="1"/>
</dbReference>
<dbReference type="RefSeq" id="WP_210654501.1">
    <property type="nucleotide sequence ID" value="NZ_JAGKQQ010000001.1"/>
</dbReference>
<comment type="caution">
    <text evidence="5">The sequence shown here is derived from an EMBL/GenBank/DDBJ whole genome shotgun (WGS) entry which is preliminary data.</text>
</comment>
<keyword evidence="6" id="KW-1185">Reference proteome</keyword>
<dbReference type="Proteomes" id="UP000676565">
    <property type="component" value="Unassembled WGS sequence"/>
</dbReference>
<gene>
    <name evidence="5" type="ORF">J8F10_14090</name>
</gene>